<feature type="non-terminal residue" evidence="2">
    <location>
        <position position="344"/>
    </location>
</feature>
<feature type="transmembrane region" description="Helical" evidence="1">
    <location>
        <begin position="119"/>
        <end position="137"/>
    </location>
</feature>
<dbReference type="AlphaFoldDB" id="A0A0G8AX40"/>
<evidence type="ECO:0000313" key="3">
    <source>
        <dbReference type="Proteomes" id="UP000035037"/>
    </source>
</evidence>
<dbReference type="Pfam" id="PF09852">
    <property type="entry name" value="DUF2079"/>
    <property type="match status" value="1"/>
</dbReference>
<organism evidence="2 3">
    <name type="scientific">Candidatus Synechococcus spongiarum 15L</name>
    <dbReference type="NCBI Taxonomy" id="1608419"/>
    <lineage>
        <taxon>Bacteria</taxon>
        <taxon>Bacillati</taxon>
        <taxon>Cyanobacteriota</taxon>
        <taxon>Cyanophyceae</taxon>
        <taxon>Synechococcales</taxon>
        <taxon>Synechococcaceae</taxon>
        <taxon>Synechococcus</taxon>
    </lineage>
</organism>
<dbReference type="Proteomes" id="UP000035037">
    <property type="component" value="Unassembled WGS sequence"/>
</dbReference>
<dbReference type="EMBL" id="JYFQ01000085">
    <property type="protein sequence ID" value="KKZ13558.1"/>
    <property type="molecule type" value="Genomic_DNA"/>
</dbReference>
<evidence type="ECO:0008006" key="4">
    <source>
        <dbReference type="Google" id="ProtNLM"/>
    </source>
</evidence>
<name>A0A0G8AX40_9SYNE</name>
<feature type="transmembrane region" description="Helical" evidence="1">
    <location>
        <begin position="88"/>
        <end position="107"/>
    </location>
</feature>
<keyword evidence="1" id="KW-1133">Transmembrane helix</keyword>
<comment type="caution">
    <text evidence="2">The sequence shown here is derived from an EMBL/GenBank/DDBJ whole genome shotgun (WGS) entry which is preliminary data.</text>
</comment>
<proteinExistence type="predicted"/>
<protein>
    <recommendedName>
        <fullName evidence="4">DUF2079 domain-containing protein</fullName>
    </recommendedName>
</protein>
<reference evidence="2 3" key="2">
    <citation type="submission" date="2015-05" db="EMBL/GenBank/DDBJ databases">
        <title>Lifestyle Evolution in Cyanobacterial Symbionts of Sponges.</title>
        <authorList>
            <person name="Burgsdorf I."/>
            <person name="Slaby B.M."/>
            <person name="Handley K.M."/>
            <person name="Haber M."/>
            <person name="Blom J."/>
            <person name="Marshall C.W."/>
            <person name="Gilbert J.A."/>
            <person name="Hentschel U."/>
            <person name="Steindler L."/>
        </authorList>
    </citation>
    <scope>NUCLEOTIDE SEQUENCE [LARGE SCALE GENOMIC DNA]</scope>
    <source>
        <strain evidence="2">15L</strain>
    </source>
</reference>
<dbReference type="PATRIC" id="fig|1608419.3.peg.2364"/>
<keyword evidence="1" id="KW-0472">Membrane</keyword>
<dbReference type="InterPro" id="IPR018650">
    <property type="entry name" value="STSV1_Orf64"/>
</dbReference>
<feature type="transmembrane region" description="Helical" evidence="1">
    <location>
        <begin position="197"/>
        <end position="213"/>
    </location>
</feature>
<evidence type="ECO:0000313" key="2">
    <source>
        <dbReference type="EMBL" id="KKZ13558.1"/>
    </source>
</evidence>
<feature type="transmembrane region" description="Helical" evidence="1">
    <location>
        <begin position="263"/>
        <end position="281"/>
    </location>
</feature>
<reference evidence="2 3" key="1">
    <citation type="submission" date="2015-02" db="EMBL/GenBank/DDBJ databases">
        <authorList>
            <person name="Slaby B."/>
            <person name="Hentschel U."/>
        </authorList>
    </citation>
    <scope>NUCLEOTIDE SEQUENCE [LARGE SCALE GENOMIC DNA]</scope>
    <source>
        <strain evidence="2">15L</strain>
    </source>
</reference>
<keyword evidence="1" id="KW-0812">Transmembrane</keyword>
<feature type="transmembrane region" description="Helical" evidence="1">
    <location>
        <begin position="162"/>
        <end position="185"/>
    </location>
</feature>
<accession>A0A0G8AX40</accession>
<sequence length="344" mass="39361">MRFQRPPRLFWLISTLLVGLFWGLAALKHYFLQSTGLDLGIFDQVAWKMSQGLEPRSTLSGLHHMGDHGAWAFYAIGPLYRLAPSVHWLFLTQALALILTAWPFWHLSVQAGLKQRERWLICGLWWLQPLVFNVNLFDFHPGTWAMPLLALAIWANRAERRWLWIACLFLAMGCKAGIGFIVVGIALEQALRQRWRWAVEALLVGGGWLFFAYDRLFPALNNDPGLMNFGRLQSRYSHLGDGVGDILQTALFSPMKLLGVLDWSSIVFYLFLLSLPLAFYWRRPSLPMLAATLPLIIVNSLSSHELQRDLLHESSLHLTVPLVVASMDGFATDLRQSRLWLTRR</sequence>
<evidence type="ECO:0000256" key="1">
    <source>
        <dbReference type="SAM" id="Phobius"/>
    </source>
</evidence>
<gene>
    <name evidence="2" type="ORF">TQ37_04165</name>
</gene>